<gene>
    <name evidence="2" type="ORF">A4U43_C04F17610</name>
</gene>
<reference evidence="3" key="1">
    <citation type="journal article" date="2017" name="Nat. Commun.">
        <title>The asparagus genome sheds light on the origin and evolution of a young Y chromosome.</title>
        <authorList>
            <person name="Harkess A."/>
            <person name="Zhou J."/>
            <person name="Xu C."/>
            <person name="Bowers J.E."/>
            <person name="Van der Hulst R."/>
            <person name="Ayyampalayam S."/>
            <person name="Mercati F."/>
            <person name="Riccardi P."/>
            <person name="McKain M.R."/>
            <person name="Kakrana A."/>
            <person name="Tang H."/>
            <person name="Ray J."/>
            <person name="Groenendijk J."/>
            <person name="Arikit S."/>
            <person name="Mathioni S.M."/>
            <person name="Nakano M."/>
            <person name="Shan H."/>
            <person name="Telgmann-Rauber A."/>
            <person name="Kanno A."/>
            <person name="Yue Z."/>
            <person name="Chen H."/>
            <person name="Li W."/>
            <person name="Chen Y."/>
            <person name="Xu X."/>
            <person name="Zhang Y."/>
            <person name="Luo S."/>
            <person name="Chen H."/>
            <person name="Gao J."/>
            <person name="Mao Z."/>
            <person name="Pires J.C."/>
            <person name="Luo M."/>
            <person name="Kudrna D."/>
            <person name="Wing R.A."/>
            <person name="Meyers B.C."/>
            <person name="Yi K."/>
            <person name="Kong H."/>
            <person name="Lavrijsen P."/>
            <person name="Sunseri F."/>
            <person name="Falavigna A."/>
            <person name="Ye Y."/>
            <person name="Leebens-Mack J.H."/>
            <person name="Chen G."/>
        </authorList>
    </citation>
    <scope>NUCLEOTIDE SEQUENCE [LARGE SCALE GENOMIC DNA]</scope>
    <source>
        <strain evidence="3">cv. DH0086</strain>
    </source>
</reference>
<proteinExistence type="predicted"/>
<evidence type="ECO:0000256" key="1">
    <source>
        <dbReference type="SAM" id="MobiDB-lite"/>
    </source>
</evidence>
<dbReference type="EMBL" id="CM007384">
    <property type="protein sequence ID" value="ONK72271.1"/>
    <property type="molecule type" value="Genomic_DNA"/>
</dbReference>
<dbReference type="Gramene" id="ONK72271">
    <property type="protein sequence ID" value="ONK72271"/>
    <property type="gene ID" value="A4U43_C04F17610"/>
</dbReference>
<feature type="region of interest" description="Disordered" evidence="1">
    <location>
        <begin position="1"/>
        <end position="56"/>
    </location>
</feature>
<name>A0A5P1F6H6_ASPOF</name>
<dbReference type="AlphaFoldDB" id="A0A5P1F6H6"/>
<protein>
    <submittedName>
        <fullName evidence="2">Uncharacterized protein</fullName>
    </submittedName>
</protein>
<evidence type="ECO:0000313" key="3">
    <source>
        <dbReference type="Proteomes" id="UP000243459"/>
    </source>
</evidence>
<organism evidence="2 3">
    <name type="scientific">Asparagus officinalis</name>
    <name type="common">Garden asparagus</name>
    <dbReference type="NCBI Taxonomy" id="4686"/>
    <lineage>
        <taxon>Eukaryota</taxon>
        <taxon>Viridiplantae</taxon>
        <taxon>Streptophyta</taxon>
        <taxon>Embryophyta</taxon>
        <taxon>Tracheophyta</taxon>
        <taxon>Spermatophyta</taxon>
        <taxon>Magnoliopsida</taxon>
        <taxon>Liliopsida</taxon>
        <taxon>Asparagales</taxon>
        <taxon>Asparagaceae</taxon>
        <taxon>Asparagoideae</taxon>
        <taxon>Asparagus</taxon>
    </lineage>
</organism>
<dbReference type="Proteomes" id="UP000243459">
    <property type="component" value="Chromosome 4"/>
</dbReference>
<keyword evidence="3" id="KW-1185">Reference proteome</keyword>
<accession>A0A5P1F6H6</accession>
<evidence type="ECO:0000313" key="2">
    <source>
        <dbReference type="EMBL" id="ONK72271.1"/>
    </source>
</evidence>
<sequence>MHPQIERKDEAEKEVGKEDEAEKEGDQDQDMGIKLEEPKEVKVPEEVTKKKGRTRREEIDDTLKEFVQGLWAMS</sequence>